<dbReference type="InterPro" id="IPR010982">
    <property type="entry name" value="Lambda_DNA-bd_dom_sf"/>
</dbReference>
<proteinExistence type="predicted"/>
<dbReference type="CDD" id="cd00093">
    <property type="entry name" value="HTH_XRE"/>
    <property type="match status" value="1"/>
</dbReference>
<dbReference type="Proteomes" id="UP001429580">
    <property type="component" value="Unassembled WGS sequence"/>
</dbReference>
<sequence length="120" mass="13183">MDVFARKLKERAEHLGISNAEAARRCGLDERRYAHYAAGRSEPDLATLMRIAHTLGTTPNWLLGLSPEGEAATPRSSSIDRLVSVARAIPERELSLLVALAETMARHTRETHGNPDAEDP</sequence>
<name>A0ABX0V073_9HYPH</name>
<dbReference type="Gene3D" id="1.10.260.40">
    <property type="entry name" value="lambda repressor-like DNA-binding domains"/>
    <property type="match status" value="1"/>
</dbReference>
<dbReference type="EMBL" id="JAASQI010000005">
    <property type="protein sequence ID" value="NIJ58601.1"/>
    <property type="molecule type" value="Genomic_DNA"/>
</dbReference>
<reference evidence="2 3" key="1">
    <citation type="submission" date="2020-03" db="EMBL/GenBank/DDBJ databases">
        <title>Genomic Encyclopedia of Type Strains, Phase IV (KMG-IV): sequencing the most valuable type-strain genomes for metagenomic binning, comparative biology and taxonomic classification.</title>
        <authorList>
            <person name="Goeker M."/>
        </authorList>
    </citation>
    <scope>NUCLEOTIDE SEQUENCE [LARGE SCALE GENOMIC DNA]</scope>
    <source>
        <strain evidence="2 3">DSM 103870</strain>
    </source>
</reference>
<accession>A0ABX0V073</accession>
<feature type="domain" description="HTH cro/C1-type" evidence="1">
    <location>
        <begin position="8"/>
        <end position="62"/>
    </location>
</feature>
<organism evidence="2 3">
    <name type="scientific">Pseudochelatococcus lubricantis</name>
    <dbReference type="NCBI Taxonomy" id="1538102"/>
    <lineage>
        <taxon>Bacteria</taxon>
        <taxon>Pseudomonadati</taxon>
        <taxon>Pseudomonadota</taxon>
        <taxon>Alphaproteobacteria</taxon>
        <taxon>Hyphomicrobiales</taxon>
        <taxon>Chelatococcaceae</taxon>
        <taxon>Pseudochelatococcus</taxon>
    </lineage>
</organism>
<dbReference type="SMART" id="SM00530">
    <property type="entry name" value="HTH_XRE"/>
    <property type="match status" value="1"/>
</dbReference>
<keyword evidence="3" id="KW-1185">Reference proteome</keyword>
<evidence type="ECO:0000259" key="1">
    <source>
        <dbReference type="PROSITE" id="PS50943"/>
    </source>
</evidence>
<protein>
    <submittedName>
        <fullName evidence="2">Transcriptional regulator with XRE-family HTH domain</fullName>
    </submittedName>
</protein>
<dbReference type="InterPro" id="IPR001387">
    <property type="entry name" value="Cro/C1-type_HTH"/>
</dbReference>
<evidence type="ECO:0000313" key="3">
    <source>
        <dbReference type="Proteomes" id="UP001429580"/>
    </source>
</evidence>
<comment type="caution">
    <text evidence="2">The sequence shown here is derived from an EMBL/GenBank/DDBJ whole genome shotgun (WGS) entry which is preliminary data.</text>
</comment>
<dbReference type="RefSeq" id="WP_166953126.1">
    <property type="nucleotide sequence ID" value="NZ_JAASQI010000005.1"/>
</dbReference>
<dbReference type="PROSITE" id="PS50943">
    <property type="entry name" value="HTH_CROC1"/>
    <property type="match status" value="1"/>
</dbReference>
<dbReference type="SUPFAM" id="SSF47413">
    <property type="entry name" value="lambda repressor-like DNA-binding domains"/>
    <property type="match status" value="1"/>
</dbReference>
<dbReference type="Pfam" id="PF01381">
    <property type="entry name" value="HTH_3"/>
    <property type="match status" value="1"/>
</dbReference>
<gene>
    <name evidence="2" type="ORF">FHS82_002449</name>
</gene>
<evidence type="ECO:0000313" key="2">
    <source>
        <dbReference type="EMBL" id="NIJ58601.1"/>
    </source>
</evidence>